<evidence type="ECO:0000259" key="1">
    <source>
        <dbReference type="Pfam" id="PF03372"/>
    </source>
</evidence>
<organism evidence="2 3">
    <name type="scientific">Pseudovibrio ascidiaceicola</name>
    <dbReference type="NCBI Taxonomy" id="285279"/>
    <lineage>
        <taxon>Bacteria</taxon>
        <taxon>Pseudomonadati</taxon>
        <taxon>Pseudomonadota</taxon>
        <taxon>Alphaproteobacteria</taxon>
        <taxon>Hyphomicrobiales</taxon>
        <taxon>Stappiaceae</taxon>
        <taxon>Pseudovibrio</taxon>
    </lineage>
</organism>
<dbReference type="PANTHER" id="PTHR14859">
    <property type="entry name" value="CALCOFLUOR WHITE HYPERSENSITIVE PROTEIN PRECURSOR"/>
    <property type="match status" value="1"/>
</dbReference>
<dbReference type="InterPro" id="IPR036691">
    <property type="entry name" value="Endo/exonu/phosph_ase_sf"/>
</dbReference>
<comment type="caution">
    <text evidence="2">The sequence shown here is derived from an EMBL/GenBank/DDBJ whole genome shotgun (WGS) entry which is preliminary data.</text>
</comment>
<gene>
    <name evidence="2" type="ORF">SAMN04488518_105295</name>
</gene>
<evidence type="ECO:0000313" key="2">
    <source>
        <dbReference type="EMBL" id="SFK47767.1"/>
    </source>
</evidence>
<name>A0A1I3ZV06_9HYPH</name>
<keyword evidence="2" id="KW-0540">Nuclease</keyword>
<dbReference type="EMBL" id="FOSK01000005">
    <property type="protein sequence ID" value="SFK47767.1"/>
    <property type="molecule type" value="Genomic_DNA"/>
</dbReference>
<dbReference type="RefSeq" id="WP_063298955.1">
    <property type="nucleotide sequence ID" value="NZ_FOSK01000005.1"/>
</dbReference>
<sequence>MKIVSYNIQYGTGIDGKVDLERIAGELEGADIIGLQEVDRFWKRNGNVDQAAELADLLGGYRWVYGPGLDMDASFHDENGKLVNRRRQHGEMILSKYPIISTRTYPLPKMGSITRHAIQAALLEAVIDAPGGPLRVYNTHLFYWSPDFALVQARFVRDRIKTAPSEGGAWCGGPGIDAHWLNDEPQPTMPTDCILLGDMNNGPGTPVYEVFTGPPSEEGGRVQTLDGFVDPWVWLGNEETSGKTAHFDTRRIDHLFVSASLRHRIAGMRVDEDAKGSDHLPVWLELKDA</sequence>
<keyword evidence="2" id="KW-0378">Hydrolase</keyword>
<dbReference type="Proteomes" id="UP000199598">
    <property type="component" value="Unassembled WGS sequence"/>
</dbReference>
<proteinExistence type="predicted"/>
<keyword evidence="3" id="KW-1185">Reference proteome</keyword>
<dbReference type="GO" id="GO:0016787">
    <property type="term" value="F:hydrolase activity"/>
    <property type="evidence" value="ECO:0007669"/>
    <property type="project" value="UniProtKB-KW"/>
</dbReference>
<evidence type="ECO:0000313" key="3">
    <source>
        <dbReference type="Proteomes" id="UP000199598"/>
    </source>
</evidence>
<accession>A0A1I3ZV06</accession>
<dbReference type="GO" id="GO:0004519">
    <property type="term" value="F:endonuclease activity"/>
    <property type="evidence" value="ECO:0007669"/>
    <property type="project" value="UniProtKB-KW"/>
</dbReference>
<dbReference type="Pfam" id="PF03372">
    <property type="entry name" value="Exo_endo_phos"/>
    <property type="match status" value="1"/>
</dbReference>
<feature type="domain" description="Endonuclease/exonuclease/phosphatase" evidence="1">
    <location>
        <begin position="4"/>
        <end position="279"/>
    </location>
</feature>
<keyword evidence="2" id="KW-0255">Endonuclease</keyword>
<dbReference type="SUPFAM" id="SSF56219">
    <property type="entry name" value="DNase I-like"/>
    <property type="match status" value="1"/>
</dbReference>
<reference evidence="2 3" key="1">
    <citation type="submission" date="2016-10" db="EMBL/GenBank/DDBJ databases">
        <authorList>
            <person name="Varghese N."/>
            <person name="Submissions S."/>
        </authorList>
    </citation>
    <scope>NUCLEOTIDE SEQUENCE [LARGE SCALE GENOMIC DNA]</scope>
    <source>
        <strain evidence="2 3">DSM 16392</strain>
    </source>
</reference>
<dbReference type="InterPro" id="IPR051916">
    <property type="entry name" value="GPI-anchor_lipid_remodeler"/>
</dbReference>
<dbReference type="PANTHER" id="PTHR14859:SF15">
    <property type="entry name" value="ENDONUCLEASE_EXONUCLEASE_PHOSPHATASE DOMAIN-CONTAINING PROTEIN"/>
    <property type="match status" value="1"/>
</dbReference>
<dbReference type="Gene3D" id="3.60.10.10">
    <property type="entry name" value="Endonuclease/exonuclease/phosphatase"/>
    <property type="match status" value="1"/>
</dbReference>
<dbReference type="InterPro" id="IPR005135">
    <property type="entry name" value="Endo/exonuclease/phosphatase"/>
</dbReference>
<protein>
    <submittedName>
        <fullName evidence="2">Metal-dependent hydrolase, endonuclease/exonuclease/phosphatase family</fullName>
    </submittedName>
</protein>